<feature type="compositionally biased region" description="Polar residues" evidence="7">
    <location>
        <begin position="119"/>
        <end position="135"/>
    </location>
</feature>
<dbReference type="SMART" id="SM00066">
    <property type="entry name" value="GAL4"/>
    <property type="match status" value="1"/>
</dbReference>
<evidence type="ECO:0000313" key="10">
    <source>
        <dbReference type="Proteomes" id="UP000191408"/>
    </source>
</evidence>
<keyword evidence="6" id="KW-0539">Nucleus</keyword>
<name>A0A1V6N5S6_PENPO</name>
<dbReference type="GO" id="GO:0008270">
    <property type="term" value="F:zinc ion binding"/>
    <property type="evidence" value="ECO:0007669"/>
    <property type="project" value="InterPro"/>
</dbReference>
<comment type="caution">
    <text evidence="9">The sequence shown here is derived from an EMBL/GenBank/DDBJ whole genome shotgun (WGS) entry which is preliminary data.</text>
</comment>
<dbReference type="CDD" id="cd12148">
    <property type="entry name" value="fungal_TF_MHR"/>
    <property type="match status" value="1"/>
</dbReference>
<gene>
    <name evidence="9" type="ORF">PENPOL_c036G02457</name>
</gene>
<evidence type="ECO:0000259" key="8">
    <source>
        <dbReference type="PROSITE" id="PS50048"/>
    </source>
</evidence>
<feature type="region of interest" description="Disordered" evidence="7">
    <location>
        <begin position="114"/>
        <end position="139"/>
    </location>
</feature>
<feature type="region of interest" description="Disordered" evidence="7">
    <location>
        <begin position="1"/>
        <end position="39"/>
    </location>
</feature>
<evidence type="ECO:0000256" key="5">
    <source>
        <dbReference type="ARBA" id="ARBA00023163"/>
    </source>
</evidence>
<keyword evidence="10" id="KW-1185">Reference proteome</keyword>
<keyword evidence="2" id="KW-0479">Metal-binding</keyword>
<protein>
    <recommendedName>
        <fullName evidence="8">Zn(2)-C6 fungal-type domain-containing protein</fullName>
    </recommendedName>
</protein>
<dbReference type="EMBL" id="MDYM01000036">
    <property type="protein sequence ID" value="OQD59953.1"/>
    <property type="molecule type" value="Genomic_DNA"/>
</dbReference>
<reference evidence="10" key="1">
    <citation type="journal article" date="2017" name="Nat. Microbiol.">
        <title>Global analysis of biosynthetic gene clusters reveals vast potential of secondary metabolite production in Penicillium species.</title>
        <authorList>
            <person name="Nielsen J.C."/>
            <person name="Grijseels S."/>
            <person name="Prigent S."/>
            <person name="Ji B."/>
            <person name="Dainat J."/>
            <person name="Nielsen K.F."/>
            <person name="Frisvad J.C."/>
            <person name="Workman M."/>
            <person name="Nielsen J."/>
        </authorList>
    </citation>
    <scope>NUCLEOTIDE SEQUENCE [LARGE SCALE GENOMIC DNA]</scope>
    <source>
        <strain evidence="10">IBT 4502</strain>
    </source>
</reference>
<evidence type="ECO:0000256" key="1">
    <source>
        <dbReference type="ARBA" id="ARBA00004123"/>
    </source>
</evidence>
<dbReference type="SUPFAM" id="SSF57701">
    <property type="entry name" value="Zn2/Cys6 DNA-binding domain"/>
    <property type="match status" value="1"/>
</dbReference>
<sequence length="587" mass="65958">MDQAEDSNTLTRDDARSLDQQSSSNKIIPRRRARKPRKCLSCDPCRHSKLRCDRQRPCGTCRQRGCDSSCTFSRGNDPSTPGEEHTPRPPKQPQLTSAADGTTILPRLVPSVRNINEGPATSQGPFSGTPGSPSADSRWDDVLRRPHVGRNDTPSALENLFVPSSVLSASSKEDLLRQLPPDSLCEYLISEYFTHLSPLFHILHGPTFERQYSAFLQDRGTTTFSWLALLFIICSVTLNTLEPGNPVLVNQSTAQPQQGDLIAMVHQLRKSSLTCLAEDRFLVHHDLNTLETILILTYSVSHNEGVERGWILLGMALNMGIALRCNANSAGLSCIDTERRRRCWAGILMLHTYQAILFRDIDISFLLNIKATLPTNANDSDIHEHIILQTTSQPTQMSLMNFKLRLFRLSAEVCSHISGPAKLDQHTLKYFDTAIAEERRLWDSVFLVNGLPRVLDHASYAHWYILQTYAHQLYLLLHRPFHNPQSPSFLPSSRDRCIESSSGLLAIHREFCELPKLQHFKWLVNGMTSLNALHGAVALASCLLSMPATFNSTPYWDELNATVSRMKTLQHRSPVCAKAFPVLQHLQ</sequence>
<dbReference type="OrthoDB" id="2406834at2759"/>
<dbReference type="CDD" id="cd00067">
    <property type="entry name" value="GAL4"/>
    <property type="match status" value="1"/>
</dbReference>
<dbReference type="PANTHER" id="PTHR31001:SF40">
    <property type="entry name" value="ZN(II)2CYS6 TRANSCRIPTION FACTOR (EUROFUNG)"/>
    <property type="match status" value="1"/>
</dbReference>
<comment type="subcellular location">
    <subcellularLocation>
        <location evidence="1">Nucleus</location>
    </subcellularLocation>
</comment>
<evidence type="ECO:0000256" key="6">
    <source>
        <dbReference type="ARBA" id="ARBA00023242"/>
    </source>
</evidence>
<accession>A0A1V6N5S6</accession>
<feature type="region of interest" description="Disordered" evidence="7">
    <location>
        <begin position="56"/>
        <end position="101"/>
    </location>
</feature>
<dbReference type="GO" id="GO:0006351">
    <property type="term" value="P:DNA-templated transcription"/>
    <property type="evidence" value="ECO:0007669"/>
    <property type="project" value="InterPro"/>
</dbReference>
<keyword evidence="3" id="KW-0805">Transcription regulation</keyword>
<keyword evidence="4" id="KW-0238">DNA-binding</keyword>
<dbReference type="PANTHER" id="PTHR31001">
    <property type="entry name" value="UNCHARACTERIZED TRANSCRIPTIONAL REGULATORY PROTEIN"/>
    <property type="match status" value="1"/>
</dbReference>
<feature type="compositionally biased region" description="Polar residues" evidence="7">
    <location>
        <begin position="66"/>
        <end position="79"/>
    </location>
</feature>
<dbReference type="STRING" id="60169.A0A1V6N5S6"/>
<dbReference type="InterPro" id="IPR001138">
    <property type="entry name" value="Zn2Cys6_DnaBD"/>
</dbReference>
<feature type="compositionally biased region" description="Basic residues" evidence="7">
    <location>
        <begin position="28"/>
        <end position="38"/>
    </location>
</feature>
<evidence type="ECO:0000256" key="3">
    <source>
        <dbReference type="ARBA" id="ARBA00023015"/>
    </source>
</evidence>
<dbReference type="PROSITE" id="PS00463">
    <property type="entry name" value="ZN2_CY6_FUNGAL_1"/>
    <property type="match status" value="1"/>
</dbReference>
<dbReference type="PROSITE" id="PS50048">
    <property type="entry name" value="ZN2_CY6_FUNGAL_2"/>
    <property type="match status" value="1"/>
</dbReference>
<dbReference type="Proteomes" id="UP000191408">
    <property type="component" value="Unassembled WGS sequence"/>
</dbReference>
<dbReference type="InterPro" id="IPR007219">
    <property type="entry name" value="XnlR_reg_dom"/>
</dbReference>
<dbReference type="Pfam" id="PF00172">
    <property type="entry name" value="Zn_clus"/>
    <property type="match status" value="1"/>
</dbReference>
<organism evidence="9 10">
    <name type="scientific">Penicillium polonicum</name>
    <dbReference type="NCBI Taxonomy" id="60169"/>
    <lineage>
        <taxon>Eukaryota</taxon>
        <taxon>Fungi</taxon>
        <taxon>Dikarya</taxon>
        <taxon>Ascomycota</taxon>
        <taxon>Pezizomycotina</taxon>
        <taxon>Eurotiomycetes</taxon>
        <taxon>Eurotiomycetidae</taxon>
        <taxon>Eurotiales</taxon>
        <taxon>Aspergillaceae</taxon>
        <taxon>Penicillium</taxon>
    </lineage>
</organism>
<dbReference type="GO" id="GO:0000981">
    <property type="term" value="F:DNA-binding transcription factor activity, RNA polymerase II-specific"/>
    <property type="evidence" value="ECO:0007669"/>
    <property type="project" value="InterPro"/>
</dbReference>
<feature type="compositionally biased region" description="Polar residues" evidence="7">
    <location>
        <begin position="1"/>
        <end position="10"/>
    </location>
</feature>
<dbReference type="InterPro" id="IPR036864">
    <property type="entry name" value="Zn2-C6_fun-type_DNA-bd_sf"/>
</dbReference>
<dbReference type="GO" id="GO:0005634">
    <property type="term" value="C:nucleus"/>
    <property type="evidence" value="ECO:0007669"/>
    <property type="project" value="UniProtKB-SubCell"/>
</dbReference>
<dbReference type="GO" id="GO:0003677">
    <property type="term" value="F:DNA binding"/>
    <property type="evidence" value="ECO:0007669"/>
    <property type="project" value="UniProtKB-KW"/>
</dbReference>
<evidence type="ECO:0000313" key="9">
    <source>
        <dbReference type="EMBL" id="OQD59953.1"/>
    </source>
</evidence>
<dbReference type="InterPro" id="IPR050613">
    <property type="entry name" value="Sec_Metabolite_Reg"/>
</dbReference>
<evidence type="ECO:0000256" key="2">
    <source>
        <dbReference type="ARBA" id="ARBA00022723"/>
    </source>
</evidence>
<proteinExistence type="predicted"/>
<dbReference type="Pfam" id="PF04082">
    <property type="entry name" value="Fungal_trans"/>
    <property type="match status" value="1"/>
</dbReference>
<dbReference type="Gene3D" id="4.10.240.10">
    <property type="entry name" value="Zn(2)-C6 fungal-type DNA-binding domain"/>
    <property type="match status" value="1"/>
</dbReference>
<keyword evidence="5" id="KW-0804">Transcription</keyword>
<evidence type="ECO:0000256" key="4">
    <source>
        <dbReference type="ARBA" id="ARBA00023125"/>
    </source>
</evidence>
<feature type="domain" description="Zn(2)-C6 fungal-type" evidence="8">
    <location>
        <begin position="41"/>
        <end position="72"/>
    </location>
</feature>
<evidence type="ECO:0000256" key="7">
    <source>
        <dbReference type="SAM" id="MobiDB-lite"/>
    </source>
</evidence>
<dbReference type="AlphaFoldDB" id="A0A1V6N5S6"/>